<dbReference type="GO" id="GO:0016747">
    <property type="term" value="F:acyltransferase activity, transferring groups other than amino-acyl groups"/>
    <property type="evidence" value="ECO:0007669"/>
    <property type="project" value="InterPro"/>
</dbReference>
<dbReference type="InterPro" id="IPR051531">
    <property type="entry name" value="N-acetyltransferase"/>
</dbReference>
<gene>
    <name evidence="2" type="ORF">SAMN02910265_02234</name>
</gene>
<dbReference type="PROSITE" id="PS51186">
    <property type="entry name" value="GNAT"/>
    <property type="match status" value="1"/>
</dbReference>
<dbReference type="OrthoDB" id="9785602at2"/>
<dbReference type="PANTHER" id="PTHR43792">
    <property type="entry name" value="GNAT FAMILY, PUTATIVE (AFU_ORTHOLOGUE AFUA_3G00765)-RELATED-RELATED"/>
    <property type="match status" value="1"/>
</dbReference>
<dbReference type="RefSeq" id="WP_074717381.1">
    <property type="nucleotide sequence ID" value="NZ_FNWV01000007.1"/>
</dbReference>
<evidence type="ECO:0000313" key="3">
    <source>
        <dbReference type="Proteomes" id="UP000183190"/>
    </source>
</evidence>
<accession>A0A1H6KFD5</accession>
<protein>
    <submittedName>
        <fullName evidence="2">Ribosomal-protein-alanine N-acetyltransferase</fullName>
    </submittedName>
</protein>
<keyword evidence="2" id="KW-0808">Transferase</keyword>
<feature type="domain" description="N-acetyltransferase" evidence="1">
    <location>
        <begin position="15"/>
        <end position="181"/>
    </location>
</feature>
<dbReference type="InterPro" id="IPR000182">
    <property type="entry name" value="GNAT_dom"/>
</dbReference>
<name>A0A1H6KFD5_RUMFL</name>
<evidence type="ECO:0000313" key="2">
    <source>
        <dbReference type="EMBL" id="SEH70205.1"/>
    </source>
</evidence>
<dbReference type="AlphaFoldDB" id="A0A1H6KFD5"/>
<dbReference type="Pfam" id="PF13302">
    <property type="entry name" value="Acetyltransf_3"/>
    <property type="match status" value="1"/>
</dbReference>
<dbReference type="EMBL" id="FNWV01000007">
    <property type="protein sequence ID" value="SEH70205.1"/>
    <property type="molecule type" value="Genomic_DNA"/>
</dbReference>
<organism evidence="2 3">
    <name type="scientific">Ruminococcus flavefaciens</name>
    <dbReference type="NCBI Taxonomy" id="1265"/>
    <lineage>
        <taxon>Bacteria</taxon>
        <taxon>Bacillati</taxon>
        <taxon>Bacillota</taxon>
        <taxon>Clostridia</taxon>
        <taxon>Eubacteriales</taxon>
        <taxon>Oscillospiraceae</taxon>
        <taxon>Ruminococcus</taxon>
    </lineage>
</organism>
<proteinExistence type="predicted"/>
<dbReference type="InterPro" id="IPR016181">
    <property type="entry name" value="Acyl_CoA_acyltransferase"/>
</dbReference>
<dbReference type="Gene3D" id="3.40.630.30">
    <property type="match status" value="1"/>
</dbReference>
<dbReference type="Proteomes" id="UP000183190">
    <property type="component" value="Unassembled WGS sequence"/>
</dbReference>
<sequence length="187" mass="21940">MLTHIGTQTIETERLILRRFEYSDCEAVFKNWASDENVQKMYSEPTYSTLEETNGLLDKYIGNYTREDYYRWAVISRENGECIGQIAYFLVDSKNHFAEIEYCIGAQFQCRGYATEAAKAVIAFGFDKMNLHKVQICCKTINAPSRKVIEKCGLTFEGTLRDYFFMDGQYVGRNYFSILREEYENRR</sequence>
<dbReference type="SUPFAM" id="SSF55729">
    <property type="entry name" value="Acyl-CoA N-acyltransferases (Nat)"/>
    <property type="match status" value="1"/>
</dbReference>
<evidence type="ECO:0000259" key="1">
    <source>
        <dbReference type="PROSITE" id="PS51186"/>
    </source>
</evidence>
<reference evidence="2 3" key="1">
    <citation type="submission" date="2016-10" db="EMBL/GenBank/DDBJ databases">
        <authorList>
            <person name="de Groot N.N."/>
        </authorList>
    </citation>
    <scope>NUCLEOTIDE SEQUENCE [LARGE SCALE GENOMIC DNA]</scope>
    <source>
        <strain evidence="2 3">YAD2003</strain>
    </source>
</reference>